<proteinExistence type="predicted"/>
<evidence type="ECO:0000313" key="3">
    <source>
        <dbReference type="Proteomes" id="UP000286997"/>
    </source>
</evidence>
<organism evidence="2 3">
    <name type="scientific">Methylobacterium oryzihabitans</name>
    <dbReference type="NCBI Taxonomy" id="2499852"/>
    <lineage>
        <taxon>Bacteria</taxon>
        <taxon>Pseudomonadati</taxon>
        <taxon>Pseudomonadota</taxon>
        <taxon>Alphaproteobacteria</taxon>
        <taxon>Hyphomicrobiales</taxon>
        <taxon>Methylobacteriaceae</taxon>
        <taxon>Methylobacterium</taxon>
    </lineage>
</organism>
<dbReference type="RefSeq" id="WP_127727539.1">
    <property type="nucleotide sequence ID" value="NZ_SACP01000003.1"/>
</dbReference>
<evidence type="ECO:0000313" key="2">
    <source>
        <dbReference type="EMBL" id="RVU20564.1"/>
    </source>
</evidence>
<name>A0A437PEN5_9HYPH</name>
<accession>A0A437PEN5</accession>
<keyword evidence="3" id="KW-1185">Reference proteome</keyword>
<dbReference type="InterPro" id="IPR029021">
    <property type="entry name" value="Prot-tyrosine_phosphatase-like"/>
</dbReference>
<sequence>MINRFLPPETRYARRMARIARWEKPIVGRRGRLRAWANMLFVDHGVLRLAYQNRHRVGTGGLWRSAQPAPHDLAWFKRRGVRTIISLRGGREHGSWQLQREACEREGLRLVEFVVRSREAPSRQTLLAARDFFAGIDYPAVLHCKSGADRAGFAAALYLILHEDRPVAEAARQLSPRFGHFRFAKTGILDAFFDRYLAEGPARGLSFLDWVETAYDPEALTREFRAGFWSDLVVDRLLKRE</sequence>
<comment type="caution">
    <text evidence="2">The sequence shown here is derived from an EMBL/GenBank/DDBJ whole genome shotgun (WGS) entry which is preliminary data.</text>
</comment>
<feature type="domain" description="DSP-PTPase phosphatase fused to NAD+ Kinase" evidence="1">
    <location>
        <begin position="62"/>
        <end position="160"/>
    </location>
</feature>
<dbReference type="InterPro" id="IPR055214">
    <property type="entry name" value="PTP-NADK"/>
</dbReference>
<reference evidence="2 3" key="1">
    <citation type="submission" date="2019-01" db="EMBL/GenBank/DDBJ databases">
        <authorList>
            <person name="Chen W.-M."/>
        </authorList>
    </citation>
    <scope>NUCLEOTIDE SEQUENCE [LARGE SCALE GENOMIC DNA]</scope>
    <source>
        <strain evidence="2 3">TER-1</strain>
    </source>
</reference>
<dbReference type="OrthoDB" id="9814896at2"/>
<protein>
    <submittedName>
        <fullName evidence="2">Protein tyrosine phosphatase</fullName>
    </submittedName>
</protein>
<dbReference type="SUPFAM" id="SSF52799">
    <property type="entry name" value="(Phosphotyrosine protein) phosphatases II"/>
    <property type="match status" value="1"/>
</dbReference>
<dbReference type="AlphaFoldDB" id="A0A437PEN5"/>
<evidence type="ECO:0000259" key="1">
    <source>
        <dbReference type="Pfam" id="PF22741"/>
    </source>
</evidence>
<dbReference type="Proteomes" id="UP000286997">
    <property type="component" value="Unassembled WGS sequence"/>
</dbReference>
<dbReference type="EMBL" id="SACP01000003">
    <property type="protein sequence ID" value="RVU20564.1"/>
    <property type="molecule type" value="Genomic_DNA"/>
</dbReference>
<dbReference type="Pfam" id="PF22741">
    <property type="entry name" value="PTP-NADK"/>
    <property type="match status" value="1"/>
</dbReference>
<dbReference type="Gene3D" id="3.90.190.10">
    <property type="entry name" value="Protein tyrosine phosphatase superfamily"/>
    <property type="match status" value="1"/>
</dbReference>
<gene>
    <name evidence="2" type="ORF">EOE48_04220</name>
</gene>